<feature type="non-terminal residue" evidence="2">
    <location>
        <position position="1"/>
    </location>
</feature>
<comment type="caution">
    <text evidence="2">The sequence shown here is derived from an EMBL/GenBank/DDBJ whole genome shotgun (WGS) entry which is preliminary data.</text>
</comment>
<evidence type="ECO:0000313" key="2">
    <source>
        <dbReference type="EMBL" id="GER51045.1"/>
    </source>
</evidence>
<name>A0A5A7R054_STRAF</name>
<feature type="compositionally biased region" description="Polar residues" evidence="1">
    <location>
        <begin position="224"/>
        <end position="241"/>
    </location>
</feature>
<dbReference type="OrthoDB" id="1256209at2759"/>
<dbReference type="EMBL" id="BKCP01009404">
    <property type="protein sequence ID" value="GER51045.1"/>
    <property type="molecule type" value="Genomic_DNA"/>
</dbReference>
<evidence type="ECO:0000256" key="1">
    <source>
        <dbReference type="SAM" id="MobiDB-lite"/>
    </source>
</evidence>
<feature type="compositionally biased region" description="Basic residues" evidence="1">
    <location>
        <begin position="242"/>
        <end position="258"/>
    </location>
</feature>
<dbReference type="Proteomes" id="UP000325081">
    <property type="component" value="Unassembled WGS sequence"/>
</dbReference>
<proteinExistence type="predicted"/>
<organism evidence="2 3">
    <name type="scientific">Striga asiatica</name>
    <name type="common">Asiatic witchweed</name>
    <name type="synonym">Buchnera asiatica</name>
    <dbReference type="NCBI Taxonomy" id="4170"/>
    <lineage>
        <taxon>Eukaryota</taxon>
        <taxon>Viridiplantae</taxon>
        <taxon>Streptophyta</taxon>
        <taxon>Embryophyta</taxon>
        <taxon>Tracheophyta</taxon>
        <taxon>Spermatophyta</taxon>
        <taxon>Magnoliopsida</taxon>
        <taxon>eudicotyledons</taxon>
        <taxon>Gunneridae</taxon>
        <taxon>Pentapetalae</taxon>
        <taxon>asterids</taxon>
        <taxon>lamiids</taxon>
        <taxon>Lamiales</taxon>
        <taxon>Orobanchaceae</taxon>
        <taxon>Buchnereae</taxon>
        <taxon>Striga</taxon>
    </lineage>
</organism>
<feature type="compositionally biased region" description="Low complexity" evidence="1">
    <location>
        <begin position="263"/>
        <end position="287"/>
    </location>
</feature>
<gene>
    <name evidence="2" type="ORF">STAS_28370</name>
</gene>
<sequence length="571" mass="64248">LLCYAIQQILFFAFTLERAHSMHFSLCFFPPLCFLLTELPAFRFQPWYSPSPPQPFLSPLSENKNKSNSTVLALTAFHEMSFPIKNDDERRVMVGEVERRSLEEKLELEGAEDELPERGNGSKIAYTRALLLEFTEAEACRELPGDFDLLILSELNGGAGSALESKRITGNSSLLGTSPYTGLQHRARWNNYLVMPIKESHCQGNWGSEESTVVWQHLPQECRNNPVVNDQKTPDSGSFQLKKSKNPYRPPHCSKKTPRPLDSSSQVGVESSESSSFSAEASYRQSSTDSVTGNEVVSPHERLDDSIKQLHECESSSNKNKEVSEAYSAYDKLELQIIDDSQPTFEEFWADILESLQLQQEAGLRPTPTPDSDNVVCFPDKDSLISRDDSLTPKALNFNMSENEYDASSSEDGIIWPDENSLISVEDMLGLNLPLNGDFVETSKMTSNVEAENGNSSRCLNEKTHFQPCPRPGNYYVNFPTKSNYMPYIPATNYFTCSNFLHQSCFNNARPNESFVQYSMFQQPNVCPRQQTQLPVDLQLNPEQTTYLGYGKPNAGGFVGNEASSFWHAQH</sequence>
<feature type="region of interest" description="Disordered" evidence="1">
    <location>
        <begin position="224"/>
        <end position="299"/>
    </location>
</feature>
<reference evidence="3" key="1">
    <citation type="journal article" date="2019" name="Curr. Biol.">
        <title>Genome Sequence of Striga asiatica Provides Insight into the Evolution of Plant Parasitism.</title>
        <authorList>
            <person name="Yoshida S."/>
            <person name="Kim S."/>
            <person name="Wafula E.K."/>
            <person name="Tanskanen J."/>
            <person name="Kim Y.M."/>
            <person name="Honaas L."/>
            <person name="Yang Z."/>
            <person name="Spallek T."/>
            <person name="Conn C.E."/>
            <person name="Ichihashi Y."/>
            <person name="Cheong K."/>
            <person name="Cui S."/>
            <person name="Der J.P."/>
            <person name="Gundlach H."/>
            <person name="Jiao Y."/>
            <person name="Hori C."/>
            <person name="Ishida J.K."/>
            <person name="Kasahara H."/>
            <person name="Kiba T."/>
            <person name="Kim M.S."/>
            <person name="Koo N."/>
            <person name="Laohavisit A."/>
            <person name="Lee Y.H."/>
            <person name="Lumba S."/>
            <person name="McCourt P."/>
            <person name="Mortimer J.C."/>
            <person name="Mutuku J.M."/>
            <person name="Nomura T."/>
            <person name="Sasaki-Sekimoto Y."/>
            <person name="Seto Y."/>
            <person name="Wang Y."/>
            <person name="Wakatake T."/>
            <person name="Sakakibara H."/>
            <person name="Demura T."/>
            <person name="Yamaguchi S."/>
            <person name="Yoneyama K."/>
            <person name="Manabe R.I."/>
            <person name="Nelson D.C."/>
            <person name="Schulman A.H."/>
            <person name="Timko M.P."/>
            <person name="dePamphilis C.W."/>
            <person name="Choi D."/>
            <person name="Shirasu K."/>
        </authorList>
    </citation>
    <scope>NUCLEOTIDE SEQUENCE [LARGE SCALE GENOMIC DNA]</scope>
    <source>
        <strain evidence="3">cv. UVA1</strain>
    </source>
</reference>
<accession>A0A5A7R054</accession>
<evidence type="ECO:0000313" key="3">
    <source>
        <dbReference type="Proteomes" id="UP000325081"/>
    </source>
</evidence>
<protein>
    <submittedName>
        <fullName evidence="2">ATP synthase gamma chain</fullName>
    </submittedName>
</protein>
<keyword evidence="3" id="KW-1185">Reference proteome</keyword>
<dbReference type="AlphaFoldDB" id="A0A5A7R054"/>